<dbReference type="AlphaFoldDB" id="I4D418"/>
<dbReference type="EMBL" id="CP003639">
    <property type="protein sequence ID" value="AFM40542.1"/>
    <property type="molecule type" value="Genomic_DNA"/>
</dbReference>
<dbReference type="Proteomes" id="UP000002892">
    <property type="component" value="Chromosome"/>
</dbReference>
<sequence length="62" mass="6910">MHHLTLSMGLKGFRGILVLVLTSMVVIFIFKQLFRIASVLAIVAILLLIGLPILNLAFHLIR</sequence>
<organism evidence="2 3">
    <name type="scientific">Desulfosporosinus acidiphilus (strain DSM 22704 / JCM 16185 / SJ4)</name>
    <dbReference type="NCBI Taxonomy" id="646529"/>
    <lineage>
        <taxon>Bacteria</taxon>
        <taxon>Bacillati</taxon>
        <taxon>Bacillota</taxon>
        <taxon>Clostridia</taxon>
        <taxon>Eubacteriales</taxon>
        <taxon>Desulfitobacteriaceae</taxon>
        <taxon>Desulfosporosinus</taxon>
    </lineage>
</organism>
<dbReference type="HOGENOM" id="CLU_2896676_0_0_9"/>
<accession>I4D418</accession>
<keyword evidence="1" id="KW-0812">Transmembrane</keyword>
<keyword evidence="3" id="KW-1185">Reference proteome</keyword>
<keyword evidence="1" id="KW-1133">Transmembrane helix</keyword>
<reference evidence="2 3" key="1">
    <citation type="journal article" date="2012" name="J. Bacteriol.">
        <title>Complete genome sequences of Desulfosporosinus orientis DSM765T, Desulfosporosinus youngiae DSM17734T, Desulfosporosinus meridiei DSM13257T, and Desulfosporosinus acidiphilus DSM22704T.</title>
        <authorList>
            <person name="Pester M."/>
            <person name="Brambilla E."/>
            <person name="Alazard D."/>
            <person name="Rattei T."/>
            <person name="Weinmaier T."/>
            <person name="Han J."/>
            <person name="Lucas S."/>
            <person name="Lapidus A."/>
            <person name="Cheng J.F."/>
            <person name="Goodwin L."/>
            <person name="Pitluck S."/>
            <person name="Peters L."/>
            <person name="Ovchinnikova G."/>
            <person name="Teshima H."/>
            <person name="Detter J.C."/>
            <person name="Han C.S."/>
            <person name="Tapia R."/>
            <person name="Land M.L."/>
            <person name="Hauser L."/>
            <person name="Kyrpides N.C."/>
            <person name="Ivanova N.N."/>
            <person name="Pagani I."/>
            <person name="Huntmann M."/>
            <person name="Wei C.L."/>
            <person name="Davenport K.W."/>
            <person name="Daligault H."/>
            <person name="Chain P.S."/>
            <person name="Chen A."/>
            <person name="Mavromatis K."/>
            <person name="Markowitz V."/>
            <person name="Szeto E."/>
            <person name="Mikhailova N."/>
            <person name="Pati A."/>
            <person name="Wagner M."/>
            <person name="Woyke T."/>
            <person name="Ollivier B."/>
            <person name="Klenk H.P."/>
            <person name="Spring S."/>
            <person name="Loy A."/>
        </authorList>
    </citation>
    <scope>NUCLEOTIDE SEQUENCE [LARGE SCALE GENOMIC DNA]</scope>
    <source>
        <strain evidence="3">DSM 22704 / JCM 16185 / SJ4</strain>
    </source>
</reference>
<feature type="transmembrane region" description="Helical" evidence="1">
    <location>
        <begin position="36"/>
        <end position="58"/>
    </location>
</feature>
<feature type="transmembrane region" description="Helical" evidence="1">
    <location>
        <begin position="12"/>
        <end position="30"/>
    </location>
</feature>
<evidence type="ECO:0000313" key="3">
    <source>
        <dbReference type="Proteomes" id="UP000002892"/>
    </source>
</evidence>
<evidence type="ECO:0000256" key="1">
    <source>
        <dbReference type="SAM" id="Phobius"/>
    </source>
</evidence>
<keyword evidence="1" id="KW-0472">Membrane</keyword>
<dbReference type="RefSeq" id="WP_014826549.1">
    <property type="nucleotide sequence ID" value="NC_018068.1"/>
</dbReference>
<protein>
    <submittedName>
        <fullName evidence="2">Uncharacterized protein</fullName>
    </submittedName>
</protein>
<evidence type="ECO:0000313" key="2">
    <source>
        <dbReference type="EMBL" id="AFM40542.1"/>
    </source>
</evidence>
<name>I4D418_DESAJ</name>
<dbReference type="KEGG" id="dai:Desaci_1532"/>
<gene>
    <name evidence="2" type="ordered locus">Desaci_1532</name>
</gene>
<proteinExistence type="predicted"/>